<feature type="region of interest" description="Disordered" evidence="1">
    <location>
        <begin position="292"/>
        <end position="312"/>
    </location>
</feature>
<keyword evidence="3" id="KW-1185">Reference proteome</keyword>
<gene>
    <name evidence="2" type="ORF">COO92_01550</name>
</gene>
<feature type="compositionally biased region" description="Polar residues" evidence="1">
    <location>
        <begin position="244"/>
        <end position="261"/>
    </location>
</feature>
<dbReference type="Proteomes" id="UP000233332">
    <property type="component" value="Unassembled WGS sequence"/>
</dbReference>
<evidence type="ECO:0000313" key="2">
    <source>
        <dbReference type="EMBL" id="PKR60085.1"/>
    </source>
</evidence>
<feature type="region of interest" description="Disordered" evidence="1">
    <location>
        <begin position="174"/>
        <end position="279"/>
    </location>
</feature>
<dbReference type="RefSeq" id="WP_101299302.1">
    <property type="nucleotide sequence ID" value="NZ_NXGX01000001.1"/>
</dbReference>
<evidence type="ECO:0000313" key="3">
    <source>
        <dbReference type="Proteomes" id="UP000233332"/>
    </source>
</evidence>
<evidence type="ECO:0000256" key="1">
    <source>
        <dbReference type="SAM" id="MobiDB-lite"/>
    </source>
</evidence>
<dbReference type="AlphaFoldDB" id="A0A2N3LB80"/>
<sequence>MSNKTTSTDASTKASTTASASTSKQTSTATRKERSGTNTDPAPDQKLAGSPDQKLDGDDHLDQLAQRFLDLWRQQVATTVDGTQAASAIGRLYASLGADTSRMGEGFEAWGNLIGQMAMGQQPGGPLPGMSANPMAGLPVDNPLQAMMDQMAKAARDLPMPPFAGGSFPGVPFPGMPFPPNMTGMSGSRSPGTSGATGPKTPEKDTTDNTTKTSSGTDSQDDVTSDATPTAKAGRKTPAKGQGKNDQPATAKETATQTGKSKTGRAKAASDAHGSRDDELAQLARRITDLSETIAALEGRPSGTGKDPSERD</sequence>
<feature type="compositionally biased region" description="Low complexity" evidence="1">
    <location>
        <begin position="1"/>
        <end position="29"/>
    </location>
</feature>
<proteinExistence type="predicted"/>
<accession>A0A2N3LB80</accession>
<feature type="compositionally biased region" description="Low complexity" evidence="1">
    <location>
        <begin position="208"/>
        <end position="218"/>
    </location>
</feature>
<reference evidence="2 3" key="1">
    <citation type="submission" date="2017-09" db="EMBL/GenBank/DDBJ databases">
        <title>Biodiversity and function of Thalassospira species in the particle-attached aromatic-hydrocarbon-degrading consortia from the surface seawater of the China South Sea.</title>
        <authorList>
            <person name="Dong C."/>
            <person name="Lai Q."/>
            <person name="Shao Z."/>
        </authorList>
    </citation>
    <scope>NUCLEOTIDE SEQUENCE [LARGE SCALE GENOMIC DNA]</scope>
    <source>
        <strain evidence="2 3">139Z-12</strain>
    </source>
</reference>
<protein>
    <submittedName>
        <fullName evidence="2">Uncharacterized protein</fullName>
    </submittedName>
</protein>
<comment type="caution">
    <text evidence="2">The sequence shown here is derived from an EMBL/GenBank/DDBJ whole genome shotgun (WGS) entry which is preliminary data.</text>
</comment>
<feature type="compositionally biased region" description="Basic and acidic residues" evidence="1">
    <location>
        <begin position="268"/>
        <end position="279"/>
    </location>
</feature>
<feature type="region of interest" description="Disordered" evidence="1">
    <location>
        <begin position="1"/>
        <end position="58"/>
    </location>
</feature>
<name>A0A2N3LB80_9PROT</name>
<feature type="compositionally biased region" description="Polar residues" evidence="1">
    <location>
        <begin position="183"/>
        <end position="196"/>
    </location>
</feature>
<organism evidence="2 3">
    <name type="scientific">Thalassospira lohafexi</name>
    <dbReference type="NCBI Taxonomy" id="744227"/>
    <lineage>
        <taxon>Bacteria</taxon>
        <taxon>Pseudomonadati</taxon>
        <taxon>Pseudomonadota</taxon>
        <taxon>Alphaproteobacteria</taxon>
        <taxon>Rhodospirillales</taxon>
        <taxon>Thalassospiraceae</taxon>
        <taxon>Thalassospira</taxon>
    </lineage>
</organism>
<dbReference type="EMBL" id="NXGX01000001">
    <property type="protein sequence ID" value="PKR60085.1"/>
    <property type="molecule type" value="Genomic_DNA"/>
</dbReference>